<keyword evidence="4 9" id="KW-0812">Transmembrane</keyword>
<organism evidence="11 12">
    <name type="scientific">Aedes aegypti</name>
    <name type="common">Yellowfever mosquito</name>
    <name type="synonym">Culex aegypti</name>
    <dbReference type="NCBI Taxonomy" id="7159"/>
    <lineage>
        <taxon>Eukaryota</taxon>
        <taxon>Metazoa</taxon>
        <taxon>Ecdysozoa</taxon>
        <taxon>Arthropoda</taxon>
        <taxon>Hexapoda</taxon>
        <taxon>Insecta</taxon>
        <taxon>Pterygota</taxon>
        <taxon>Neoptera</taxon>
        <taxon>Endopterygota</taxon>
        <taxon>Diptera</taxon>
        <taxon>Nematocera</taxon>
        <taxon>Culicoidea</taxon>
        <taxon>Culicidae</taxon>
        <taxon>Culicinae</taxon>
        <taxon>Aedini</taxon>
        <taxon>Aedes</taxon>
        <taxon>Stegomyia</taxon>
    </lineage>
</organism>
<evidence type="ECO:0000256" key="3">
    <source>
        <dbReference type="ARBA" id="ARBA00022475"/>
    </source>
</evidence>
<evidence type="ECO:0000256" key="8">
    <source>
        <dbReference type="ARBA" id="ARBA00023180"/>
    </source>
</evidence>
<name>Q16JD8_AEDAE</name>
<feature type="transmembrane region" description="Helical" evidence="9">
    <location>
        <begin position="395"/>
        <end position="415"/>
    </location>
</feature>
<reference evidence="11" key="1">
    <citation type="submission" date="2005-10" db="EMBL/GenBank/DDBJ databases">
        <authorList>
            <person name="Loftus B.J."/>
            <person name="Nene V.M."/>
            <person name="Hannick L.I."/>
            <person name="Bidwell S."/>
            <person name="Haas B."/>
            <person name="Amedeo P."/>
            <person name="Orvis J."/>
            <person name="Wortman J.R."/>
            <person name="White O.R."/>
            <person name="Salzberg S."/>
            <person name="Shumway M."/>
            <person name="Koo H."/>
            <person name="Zhao Y."/>
            <person name="Holmes M."/>
            <person name="Miller J."/>
            <person name="Schatz M."/>
            <person name="Pop M."/>
            <person name="Pai G."/>
            <person name="Utterback T."/>
            <person name="Rogers Y.-H."/>
            <person name="Kravitz S."/>
            <person name="Fraser C.M."/>
        </authorList>
    </citation>
    <scope>NUCLEOTIDE SEQUENCE</scope>
    <source>
        <strain evidence="11">Liverpool</strain>
    </source>
</reference>
<dbReference type="Gene3D" id="3.40.190.10">
    <property type="entry name" value="Periplasmic binding protein-like II"/>
    <property type="match status" value="1"/>
</dbReference>
<gene>
    <name evidence="11" type="ORF">AaeL_AAEL013366</name>
</gene>
<feature type="non-terminal residue" evidence="11">
    <location>
        <position position="1"/>
    </location>
</feature>
<dbReference type="AlphaFoldDB" id="Q16JD8"/>
<comment type="similarity">
    <text evidence="2">Belongs to the glutamate-gated ion channel (TC 1.A.10.1) family.</text>
</comment>
<feature type="domain" description="Ionotropic glutamate receptor C-terminal" evidence="10">
    <location>
        <begin position="178"/>
        <end position="402"/>
    </location>
</feature>
<feature type="transmembrane region" description="Helical" evidence="9">
    <location>
        <begin position="248"/>
        <end position="270"/>
    </location>
</feature>
<evidence type="ECO:0000256" key="9">
    <source>
        <dbReference type="SAM" id="Phobius"/>
    </source>
</evidence>
<protein>
    <submittedName>
        <fullName evidence="11">AAEL013366-PA</fullName>
    </submittedName>
</protein>
<comment type="subcellular location">
    <subcellularLocation>
        <location evidence="1">Cell membrane</location>
        <topology evidence="1">Multi-pass membrane protein</topology>
    </subcellularLocation>
</comment>
<reference evidence="11" key="2">
    <citation type="journal article" date="2007" name="Science">
        <title>Genome sequence of Aedes aegypti, a major arbovirus vector.</title>
        <authorList>
            <person name="Nene V."/>
            <person name="Wortman J.R."/>
            <person name="Lawson D."/>
            <person name="Haas B."/>
            <person name="Kodira C."/>
            <person name="Tu Z.J."/>
            <person name="Loftus B."/>
            <person name="Xi Z."/>
            <person name="Megy K."/>
            <person name="Grabherr M."/>
            <person name="Ren Q."/>
            <person name="Zdobnov E.M."/>
            <person name="Lobo N.F."/>
            <person name="Campbell K.S."/>
            <person name="Brown S.E."/>
            <person name="Bonaldo M.F."/>
            <person name="Zhu J."/>
            <person name="Sinkins S.P."/>
            <person name="Hogenkamp D.G."/>
            <person name="Amedeo P."/>
            <person name="Arensburger P."/>
            <person name="Atkinson P.W."/>
            <person name="Bidwell S."/>
            <person name="Biedler J."/>
            <person name="Birney E."/>
            <person name="Bruggner R.V."/>
            <person name="Costas J."/>
            <person name="Coy M.R."/>
            <person name="Crabtree J."/>
            <person name="Crawford M."/>
            <person name="Debruyn B."/>
            <person name="Decaprio D."/>
            <person name="Eiglmeier K."/>
            <person name="Eisenstadt E."/>
            <person name="El-Dorry H."/>
            <person name="Gelbart W.M."/>
            <person name="Gomes S.L."/>
            <person name="Hammond M."/>
            <person name="Hannick L.I."/>
            <person name="Hogan J.R."/>
            <person name="Holmes M.H."/>
            <person name="Jaffe D."/>
            <person name="Johnston J.S."/>
            <person name="Kennedy R.C."/>
            <person name="Koo H."/>
            <person name="Kravitz S."/>
            <person name="Kriventseva E.V."/>
            <person name="Kulp D."/>
            <person name="Labutti K."/>
            <person name="Lee E."/>
            <person name="Li S."/>
            <person name="Lovin D.D."/>
            <person name="Mao C."/>
            <person name="Mauceli E."/>
            <person name="Menck C.F."/>
            <person name="Miller J.R."/>
            <person name="Montgomery P."/>
            <person name="Mori A."/>
            <person name="Nascimento A.L."/>
            <person name="Naveira H.F."/>
            <person name="Nusbaum C."/>
            <person name="O'leary S."/>
            <person name="Orvis J."/>
            <person name="Pertea M."/>
            <person name="Quesneville H."/>
            <person name="Reidenbach K.R."/>
            <person name="Rogers Y.H."/>
            <person name="Roth C.W."/>
            <person name="Schneider J.R."/>
            <person name="Schatz M."/>
            <person name="Shumway M."/>
            <person name="Stanke M."/>
            <person name="Stinson E.O."/>
            <person name="Tubio J.M."/>
            <person name="Vanzee J.P."/>
            <person name="Verjovski-Almeida S."/>
            <person name="Werner D."/>
            <person name="White O."/>
            <person name="Wyder S."/>
            <person name="Zeng Q."/>
            <person name="Zhao Q."/>
            <person name="Zhao Y."/>
            <person name="Hill C.A."/>
            <person name="Raikhel A.S."/>
            <person name="Soares M.B."/>
            <person name="Knudson D.L."/>
            <person name="Lee N.H."/>
            <person name="Galagan J."/>
            <person name="Salzberg S.L."/>
            <person name="Paulsen I.T."/>
            <person name="Dimopoulos G."/>
            <person name="Collins F.H."/>
            <person name="Birren B."/>
            <person name="Fraser-Liggett C.M."/>
            <person name="Severson D.W."/>
        </authorList>
    </citation>
    <scope>NUCLEOTIDE SEQUENCE [LARGE SCALE GENOMIC DNA]</scope>
    <source>
        <strain evidence="11">Liverpool</strain>
    </source>
</reference>
<dbReference type="PANTHER" id="PTHR42643">
    <property type="entry name" value="IONOTROPIC RECEPTOR 20A-RELATED"/>
    <property type="match status" value="1"/>
</dbReference>
<evidence type="ECO:0000313" key="12">
    <source>
        <dbReference type="Proteomes" id="UP000682892"/>
    </source>
</evidence>
<dbReference type="GO" id="GO:0005886">
    <property type="term" value="C:plasma membrane"/>
    <property type="evidence" value="ECO:0007669"/>
    <property type="project" value="UniProtKB-SubCell"/>
</dbReference>
<feature type="transmembrane region" description="Helical" evidence="9">
    <location>
        <begin position="178"/>
        <end position="197"/>
    </location>
</feature>
<evidence type="ECO:0000256" key="2">
    <source>
        <dbReference type="ARBA" id="ARBA00008685"/>
    </source>
</evidence>
<dbReference type="SUPFAM" id="SSF53850">
    <property type="entry name" value="Periplasmic binding protein-like II"/>
    <property type="match status" value="1"/>
</dbReference>
<dbReference type="GO" id="GO:0050906">
    <property type="term" value="P:detection of stimulus involved in sensory perception"/>
    <property type="evidence" value="ECO:0007669"/>
    <property type="project" value="UniProtKB-ARBA"/>
</dbReference>
<keyword evidence="6 9" id="KW-0472">Membrane</keyword>
<keyword evidence="8" id="KW-0325">Glycoprotein</keyword>
<keyword evidence="3" id="KW-1003">Cell membrane</keyword>
<dbReference type="PhylomeDB" id="Q16JD8"/>
<dbReference type="PANTHER" id="PTHR42643:SF24">
    <property type="entry name" value="IONOTROPIC RECEPTOR 60A"/>
    <property type="match status" value="1"/>
</dbReference>
<dbReference type="Pfam" id="PF00060">
    <property type="entry name" value="Lig_chan"/>
    <property type="match status" value="1"/>
</dbReference>
<dbReference type="InterPro" id="IPR001320">
    <property type="entry name" value="Iontro_rcpt_C"/>
</dbReference>
<dbReference type="OMA" id="KYAWANT"/>
<evidence type="ECO:0000256" key="4">
    <source>
        <dbReference type="ARBA" id="ARBA00022692"/>
    </source>
</evidence>
<evidence type="ECO:0000259" key="10">
    <source>
        <dbReference type="Pfam" id="PF00060"/>
    </source>
</evidence>
<proteinExistence type="inferred from homology"/>
<dbReference type="GO" id="GO:0015276">
    <property type="term" value="F:ligand-gated monoatomic ion channel activity"/>
    <property type="evidence" value="ECO:0007669"/>
    <property type="project" value="InterPro"/>
</dbReference>
<keyword evidence="5 9" id="KW-1133">Transmembrane helix</keyword>
<evidence type="ECO:0000256" key="1">
    <source>
        <dbReference type="ARBA" id="ARBA00004651"/>
    </source>
</evidence>
<feature type="non-terminal residue" evidence="11">
    <location>
        <position position="430"/>
    </location>
</feature>
<dbReference type="VEuPathDB" id="VectorBase:AAEL013366"/>
<dbReference type="STRING" id="7159.Q16JD8"/>
<evidence type="ECO:0000256" key="5">
    <source>
        <dbReference type="ARBA" id="ARBA00022989"/>
    </source>
</evidence>
<dbReference type="Proteomes" id="UP000682892">
    <property type="component" value="Unassembled WGS sequence"/>
</dbReference>
<dbReference type="EMBL" id="CH478013">
    <property type="protein sequence ID" value="EAT34387.1"/>
    <property type="molecule type" value="Genomic_DNA"/>
</dbReference>
<evidence type="ECO:0000256" key="6">
    <source>
        <dbReference type="ARBA" id="ARBA00023136"/>
    </source>
</evidence>
<sequence>SINSESAYVLYTHELYIDGLGSNRPIVLTSWINGKFSRPNLDLFPPKIRKGFSGHRFTVSAAHQPPFVFKIMSTDGVGNIAIRWDGLEMRVLRTLGNYLNFTFDIKEPSKPYLGSGDAVTDEVERKQADIGLAGAFVTSERNVKAEMSVSHSTDCAAFVTLMSSSLPRYRAILGPFQWPVWLALTLVYLMAIFPLAFSDKLSLRHLIGNWTEIENMFWYVFGTFTNSLTFTGENSWSNTKKTSTRMLIGIYWVFTIIITSCYTGSIIAFVTMPVVPDTIDSVEQLKSGFFRFVTLDRGGWERSANKRYTLHVSKECFSLFGVSYIFQLNSVYRDKFNNAILYMQEAGILTKLSKDVSWDMQKTKNGRFRQASVGKVLKVPTAGEKGLTLGDTEGMFLLMGVGYLIGLAVLISEWVGGCTNKCREIIKARK</sequence>
<accession>Q16JD8</accession>
<reference evidence="11" key="3">
    <citation type="submission" date="2012-09" db="EMBL/GenBank/DDBJ databases">
        <authorList>
            <consortium name="VectorBase"/>
        </authorList>
    </citation>
    <scope>NUCLEOTIDE SEQUENCE</scope>
    <source>
        <strain evidence="11">Liverpool</strain>
    </source>
</reference>
<evidence type="ECO:0000313" key="11">
    <source>
        <dbReference type="EMBL" id="EAT34387.1"/>
    </source>
</evidence>
<keyword evidence="7" id="KW-0675">Receptor</keyword>
<dbReference type="Gene3D" id="1.10.287.70">
    <property type="match status" value="1"/>
</dbReference>
<dbReference type="InterPro" id="IPR052192">
    <property type="entry name" value="Insect_Ionotropic_Sensory_Rcpt"/>
</dbReference>
<evidence type="ECO:0000256" key="7">
    <source>
        <dbReference type="ARBA" id="ARBA00023170"/>
    </source>
</evidence>